<dbReference type="EMBL" id="BAAAPC010000019">
    <property type="protein sequence ID" value="GAA2008561.1"/>
    <property type="molecule type" value="Genomic_DNA"/>
</dbReference>
<feature type="transmembrane region" description="Helical" evidence="14">
    <location>
        <begin position="213"/>
        <end position="233"/>
    </location>
</feature>
<evidence type="ECO:0000313" key="16">
    <source>
        <dbReference type="Proteomes" id="UP001501585"/>
    </source>
</evidence>
<evidence type="ECO:0000256" key="9">
    <source>
        <dbReference type="ARBA" id="ARBA00022833"/>
    </source>
</evidence>
<dbReference type="RefSeq" id="WP_344101630.1">
    <property type="nucleotide sequence ID" value="NZ_BAAAPC010000019.1"/>
</dbReference>
<evidence type="ECO:0000256" key="8">
    <source>
        <dbReference type="ARBA" id="ARBA00022801"/>
    </source>
</evidence>
<keyword evidence="16" id="KW-1185">Reference proteome</keyword>
<evidence type="ECO:0000256" key="2">
    <source>
        <dbReference type="ARBA" id="ARBA00004651"/>
    </source>
</evidence>
<keyword evidence="10 14" id="KW-1133">Transmembrane helix</keyword>
<dbReference type="Proteomes" id="UP001501585">
    <property type="component" value="Unassembled WGS sequence"/>
</dbReference>
<feature type="compositionally biased region" description="Acidic residues" evidence="13">
    <location>
        <begin position="1"/>
        <end position="11"/>
    </location>
</feature>
<comment type="similarity">
    <text evidence="3">Belongs to the peptidase M50B family.</text>
</comment>
<feature type="region of interest" description="Disordered" evidence="13">
    <location>
        <begin position="1"/>
        <end position="79"/>
    </location>
</feature>
<dbReference type="InterPro" id="IPR044537">
    <property type="entry name" value="Rip2-like"/>
</dbReference>
<keyword evidence="7" id="KW-0479">Metal-binding</keyword>
<comment type="caution">
    <text evidence="15">The sequence shown here is derived from an EMBL/GenBank/DDBJ whole genome shotgun (WGS) entry which is preliminary data.</text>
</comment>
<gene>
    <name evidence="15" type="ORF">GCM10009799_40300</name>
</gene>
<accession>A0ABP5EUR7</accession>
<keyword evidence="9" id="KW-0862">Zinc</keyword>
<organism evidence="15 16">
    <name type="scientific">Nocardiopsis rhodophaea</name>
    <dbReference type="NCBI Taxonomy" id="280238"/>
    <lineage>
        <taxon>Bacteria</taxon>
        <taxon>Bacillati</taxon>
        <taxon>Actinomycetota</taxon>
        <taxon>Actinomycetes</taxon>
        <taxon>Streptosporangiales</taxon>
        <taxon>Nocardiopsidaceae</taxon>
        <taxon>Nocardiopsis</taxon>
    </lineage>
</organism>
<proteinExistence type="inferred from homology"/>
<dbReference type="CDD" id="cd06158">
    <property type="entry name" value="S2P-M50_like_1"/>
    <property type="match status" value="1"/>
</dbReference>
<feature type="transmembrane region" description="Helical" evidence="14">
    <location>
        <begin position="289"/>
        <end position="308"/>
    </location>
</feature>
<dbReference type="GO" id="GO:0008233">
    <property type="term" value="F:peptidase activity"/>
    <property type="evidence" value="ECO:0007669"/>
    <property type="project" value="UniProtKB-KW"/>
</dbReference>
<evidence type="ECO:0000256" key="5">
    <source>
        <dbReference type="ARBA" id="ARBA00022670"/>
    </source>
</evidence>
<evidence type="ECO:0000256" key="12">
    <source>
        <dbReference type="ARBA" id="ARBA00023136"/>
    </source>
</evidence>
<feature type="transmembrane region" description="Helical" evidence="14">
    <location>
        <begin position="245"/>
        <end position="269"/>
    </location>
</feature>
<keyword evidence="4" id="KW-1003">Cell membrane</keyword>
<dbReference type="PANTHER" id="PTHR35864:SF1">
    <property type="entry name" value="ZINC METALLOPROTEASE YWHC-RELATED"/>
    <property type="match status" value="1"/>
</dbReference>
<evidence type="ECO:0000256" key="13">
    <source>
        <dbReference type="SAM" id="MobiDB-lite"/>
    </source>
</evidence>
<evidence type="ECO:0000256" key="10">
    <source>
        <dbReference type="ARBA" id="ARBA00022989"/>
    </source>
</evidence>
<keyword evidence="6 14" id="KW-0812">Transmembrane</keyword>
<evidence type="ECO:0000256" key="3">
    <source>
        <dbReference type="ARBA" id="ARBA00007931"/>
    </source>
</evidence>
<feature type="transmembrane region" description="Helical" evidence="14">
    <location>
        <begin position="88"/>
        <end position="109"/>
    </location>
</feature>
<sequence>MSTPEPTDDTGNDASAETVTLAEDAAGEHAGNDSGPGPAAEDAHGGAPAPEDAPGTDSADSAESAEAAEAADGATAGARPEQAASDRFAFLPSPLFVLLVGVTALAGYFSWTRAEVEWTGDASTVYLPAVFILGGWITSLAVHEYAHALLAYRFGDRSLRGGPYLRLNPFRFRELFAGLLMPLVFLVLGPLGLTGPALYVDRSAVPSRGKRTLIALSGIAASLLLAVAFAIAVRSLVPPDAVTDNWMIGGLMFLCYLNLTAALVNLLPIPGTDGFDAIAPYLPGGVARQAREAGLFGVIAIFAVLWFPEANAVFINLMYGLFRLVGLPQLDIGFGQFLFQFWLG</sequence>
<keyword evidence="8" id="KW-0378">Hydrolase</keyword>
<dbReference type="PANTHER" id="PTHR35864">
    <property type="entry name" value="ZINC METALLOPROTEASE MJ0611-RELATED"/>
    <property type="match status" value="1"/>
</dbReference>
<dbReference type="GO" id="GO:0006508">
    <property type="term" value="P:proteolysis"/>
    <property type="evidence" value="ECO:0007669"/>
    <property type="project" value="UniProtKB-KW"/>
</dbReference>
<dbReference type="InterPro" id="IPR052348">
    <property type="entry name" value="Metallopeptidase_M50B"/>
</dbReference>
<evidence type="ECO:0000256" key="1">
    <source>
        <dbReference type="ARBA" id="ARBA00001947"/>
    </source>
</evidence>
<evidence type="ECO:0000256" key="7">
    <source>
        <dbReference type="ARBA" id="ARBA00022723"/>
    </source>
</evidence>
<feature type="compositionally biased region" description="Low complexity" evidence="13">
    <location>
        <begin position="55"/>
        <end position="78"/>
    </location>
</feature>
<evidence type="ECO:0000256" key="14">
    <source>
        <dbReference type="SAM" id="Phobius"/>
    </source>
</evidence>
<feature type="transmembrane region" description="Helical" evidence="14">
    <location>
        <begin position="129"/>
        <end position="154"/>
    </location>
</feature>
<comment type="subcellular location">
    <subcellularLocation>
        <location evidence="2">Cell membrane</location>
        <topology evidence="2">Multi-pass membrane protein</topology>
    </subcellularLocation>
</comment>
<evidence type="ECO:0000256" key="6">
    <source>
        <dbReference type="ARBA" id="ARBA00022692"/>
    </source>
</evidence>
<keyword evidence="12 14" id="KW-0472">Membrane</keyword>
<evidence type="ECO:0000256" key="4">
    <source>
        <dbReference type="ARBA" id="ARBA00022475"/>
    </source>
</evidence>
<comment type="cofactor">
    <cofactor evidence="1">
        <name>Zn(2+)</name>
        <dbReference type="ChEBI" id="CHEBI:29105"/>
    </cofactor>
</comment>
<reference evidence="16" key="1">
    <citation type="journal article" date="2019" name="Int. J. Syst. Evol. Microbiol.">
        <title>The Global Catalogue of Microorganisms (GCM) 10K type strain sequencing project: providing services to taxonomists for standard genome sequencing and annotation.</title>
        <authorList>
            <consortium name="The Broad Institute Genomics Platform"/>
            <consortium name="The Broad Institute Genome Sequencing Center for Infectious Disease"/>
            <person name="Wu L."/>
            <person name="Ma J."/>
        </authorList>
    </citation>
    <scope>NUCLEOTIDE SEQUENCE [LARGE SCALE GENOMIC DNA]</scope>
    <source>
        <strain evidence="16">JCM 15313</strain>
    </source>
</reference>
<keyword evidence="11" id="KW-0482">Metalloprotease</keyword>
<feature type="transmembrane region" description="Helical" evidence="14">
    <location>
        <begin position="175"/>
        <end position="193"/>
    </location>
</feature>
<evidence type="ECO:0000313" key="15">
    <source>
        <dbReference type="EMBL" id="GAA2008561.1"/>
    </source>
</evidence>
<protein>
    <submittedName>
        <fullName evidence="15">Site-2 protease family protein</fullName>
    </submittedName>
</protein>
<evidence type="ECO:0000256" key="11">
    <source>
        <dbReference type="ARBA" id="ARBA00023049"/>
    </source>
</evidence>
<name>A0ABP5EUR7_9ACTN</name>
<keyword evidence="5 15" id="KW-0645">Protease</keyword>